<dbReference type="EMBL" id="CAMGYJ010000008">
    <property type="protein sequence ID" value="CAI0455775.1"/>
    <property type="molecule type" value="Genomic_DNA"/>
</dbReference>
<comment type="caution">
    <text evidence="1">The sequence shown here is derived from an EMBL/GenBank/DDBJ whole genome shotgun (WGS) entry which is preliminary data.</text>
</comment>
<protein>
    <submittedName>
        <fullName evidence="1">Uncharacterized protein</fullName>
    </submittedName>
</protein>
<evidence type="ECO:0000313" key="1">
    <source>
        <dbReference type="EMBL" id="CAI0455775.1"/>
    </source>
</evidence>
<sequence length="69" mass="7879">MSDHLRNPYTVKAAMQNAAMRMKTVRSGPKRGSVRRIPSIWLVLMSTVDSVGRVARSALLRRKAQRERE</sequence>
<name>A0AAV0NB63_9ROSI</name>
<keyword evidence="2" id="KW-1185">Reference proteome</keyword>
<gene>
    <name evidence="1" type="ORF">LITE_LOCUS32489</name>
</gene>
<accession>A0AAV0NB63</accession>
<reference evidence="1" key="1">
    <citation type="submission" date="2022-08" db="EMBL/GenBank/DDBJ databases">
        <authorList>
            <person name="Gutierrez-Valencia J."/>
        </authorList>
    </citation>
    <scope>NUCLEOTIDE SEQUENCE</scope>
</reference>
<dbReference type="Proteomes" id="UP001154282">
    <property type="component" value="Unassembled WGS sequence"/>
</dbReference>
<evidence type="ECO:0000313" key="2">
    <source>
        <dbReference type="Proteomes" id="UP001154282"/>
    </source>
</evidence>
<organism evidence="1 2">
    <name type="scientific">Linum tenue</name>
    <dbReference type="NCBI Taxonomy" id="586396"/>
    <lineage>
        <taxon>Eukaryota</taxon>
        <taxon>Viridiplantae</taxon>
        <taxon>Streptophyta</taxon>
        <taxon>Embryophyta</taxon>
        <taxon>Tracheophyta</taxon>
        <taxon>Spermatophyta</taxon>
        <taxon>Magnoliopsida</taxon>
        <taxon>eudicotyledons</taxon>
        <taxon>Gunneridae</taxon>
        <taxon>Pentapetalae</taxon>
        <taxon>rosids</taxon>
        <taxon>fabids</taxon>
        <taxon>Malpighiales</taxon>
        <taxon>Linaceae</taxon>
        <taxon>Linum</taxon>
    </lineage>
</organism>
<dbReference type="AlphaFoldDB" id="A0AAV0NB63"/>
<proteinExistence type="predicted"/>